<protein>
    <submittedName>
        <fullName evidence="4">Molybdenum ABC transporter, substrate-binding protein ModA</fullName>
    </submittedName>
</protein>
<reference evidence="4" key="1">
    <citation type="submission" date="2018-06" db="EMBL/GenBank/DDBJ databases">
        <authorList>
            <person name="Zhirakovskaya E."/>
        </authorList>
    </citation>
    <scope>NUCLEOTIDE SEQUENCE</scope>
</reference>
<organism evidence="4">
    <name type="scientific">hydrothermal vent metagenome</name>
    <dbReference type="NCBI Taxonomy" id="652676"/>
    <lineage>
        <taxon>unclassified sequences</taxon>
        <taxon>metagenomes</taxon>
        <taxon>ecological metagenomes</taxon>
    </lineage>
</organism>
<dbReference type="NCBIfam" id="TIGR01256">
    <property type="entry name" value="modA"/>
    <property type="match status" value="1"/>
</dbReference>
<gene>
    <name evidence="4" type="ORF">MNBD_GAMMA07-518</name>
</gene>
<dbReference type="InterPro" id="IPR050682">
    <property type="entry name" value="ModA/WtpA"/>
</dbReference>
<dbReference type="InterPro" id="IPR005950">
    <property type="entry name" value="ModA"/>
</dbReference>
<dbReference type="FunFam" id="3.40.190.10:FF:000035">
    <property type="entry name" value="Molybdate ABC transporter substrate-binding protein"/>
    <property type="match status" value="1"/>
</dbReference>
<dbReference type="GO" id="GO:0015689">
    <property type="term" value="P:molybdate ion transport"/>
    <property type="evidence" value="ECO:0007669"/>
    <property type="project" value="InterPro"/>
</dbReference>
<accession>A0A3B0X0P5</accession>
<dbReference type="GO" id="GO:0046872">
    <property type="term" value="F:metal ion binding"/>
    <property type="evidence" value="ECO:0007669"/>
    <property type="project" value="UniProtKB-KW"/>
</dbReference>
<dbReference type="PIRSF" id="PIRSF004846">
    <property type="entry name" value="ModA"/>
    <property type="match status" value="1"/>
</dbReference>
<evidence type="ECO:0000256" key="2">
    <source>
        <dbReference type="ARBA" id="ARBA00022723"/>
    </source>
</evidence>
<evidence type="ECO:0000256" key="3">
    <source>
        <dbReference type="ARBA" id="ARBA00022729"/>
    </source>
</evidence>
<keyword evidence="1" id="KW-0500">Molybdenum</keyword>
<dbReference type="Gene3D" id="3.40.190.10">
    <property type="entry name" value="Periplasmic binding protein-like II"/>
    <property type="match status" value="2"/>
</dbReference>
<dbReference type="PANTHER" id="PTHR30632">
    <property type="entry name" value="MOLYBDATE-BINDING PERIPLASMIC PROTEIN"/>
    <property type="match status" value="1"/>
</dbReference>
<sequence>MHKLLWLLFVSINSSTVYSDEVGDKKTVALRIASAANFYPTLKKITKNYEASSNNKITIIRGSTGKLYAQIVRGAPYDIFFSADSVRIDKLVEQGKTIDYENNKSSFVYAIGALALWKPNANNSQQLEKLLKSGKFNKLAIANPKIAPYGRASIEALKALNIYKVVKQKLVYGENIAQVMQFVQSGAADIGLLAKSYISQDNAWDISSRYHNPIKQKVAILKQSQKKEIAKDFLQYFNRPEIQNMIKNDGYKI</sequence>
<dbReference type="AlphaFoldDB" id="A0A3B0X0P5"/>
<keyword evidence="2" id="KW-0479">Metal-binding</keyword>
<evidence type="ECO:0000256" key="1">
    <source>
        <dbReference type="ARBA" id="ARBA00022505"/>
    </source>
</evidence>
<dbReference type="CDD" id="cd13539">
    <property type="entry name" value="PBP2_AvModA"/>
    <property type="match status" value="1"/>
</dbReference>
<dbReference type="InterPro" id="IPR044084">
    <property type="entry name" value="AvModA-like_subst-bd"/>
</dbReference>
<dbReference type="Pfam" id="PF13531">
    <property type="entry name" value="SBP_bac_11"/>
    <property type="match status" value="1"/>
</dbReference>
<dbReference type="PANTHER" id="PTHR30632:SF14">
    <property type="entry name" value="TUNGSTATE_MOLYBDATE_CHROMATE-BINDING PROTEIN MODA"/>
    <property type="match status" value="1"/>
</dbReference>
<dbReference type="GO" id="GO:0030973">
    <property type="term" value="F:molybdate ion binding"/>
    <property type="evidence" value="ECO:0007669"/>
    <property type="project" value="InterPro"/>
</dbReference>
<proteinExistence type="predicted"/>
<evidence type="ECO:0000313" key="4">
    <source>
        <dbReference type="EMBL" id="VAW56457.1"/>
    </source>
</evidence>
<keyword evidence="3" id="KW-0732">Signal</keyword>
<name>A0A3B0X0P5_9ZZZZ</name>
<dbReference type="EMBL" id="UOFF01000233">
    <property type="protein sequence ID" value="VAW56457.1"/>
    <property type="molecule type" value="Genomic_DNA"/>
</dbReference>
<dbReference type="SUPFAM" id="SSF53850">
    <property type="entry name" value="Periplasmic binding protein-like II"/>
    <property type="match status" value="1"/>
</dbReference>